<sequence>MAVDDVVGAVSAMVDCAVGRSETFSDTFTSLDLVDKSVGEFISEEVGCWIVIDLLSVSTPTFDILPCFAALESICLRSILQLKVFERWFVEILDISDELGHGLLDELLACVLIGLLEVLWCTGVSCNSRTSRLPFIPNAPTEPFCDRLFASLKQINYRPGKESMAQQK</sequence>
<proteinExistence type="predicted"/>
<dbReference type="EMBL" id="BSXU01004061">
    <property type="protein sequence ID" value="GMG40671.1"/>
    <property type="molecule type" value="Genomic_DNA"/>
</dbReference>
<keyword evidence="2" id="KW-1185">Reference proteome</keyword>
<evidence type="ECO:0000313" key="1">
    <source>
        <dbReference type="EMBL" id="GMG40671.1"/>
    </source>
</evidence>
<accession>A0A9W7DMD5</accession>
<organism evidence="1 2">
    <name type="scientific">Ambrosiozyma monospora</name>
    <name type="common">Yeast</name>
    <name type="synonym">Endomycopsis monosporus</name>
    <dbReference type="NCBI Taxonomy" id="43982"/>
    <lineage>
        <taxon>Eukaryota</taxon>
        <taxon>Fungi</taxon>
        <taxon>Dikarya</taxon>
        <taxon>Ascomycota</taxon>
        <taxon>Saccharomycotina</taxon>
        <taxon>Pichiomycetes</taxon>
        <taxon>Pichiales</taxon>
        <taxon>Pichiaceae</taxon>
        <taxon>Ambrosiozyma</taxon>
    </lineage>
</organism>
<evidence type="ECO:0000313" key="2">
    <source>
        <dbReference type="Proteomes" id="UP001165063"/>
    </source>
</evidence>
<reference evidence="1" key="1">
    <citation type="submission" date="2023-04" db="EMBL/GenBank/DDBJ databases">
        <title>Ambrosiozyma monospora NBRC 1965.</title>
        <authorList>
            <person name="Ichikawa N."/>
            <person name="Sato H."/>
            <person name="Tonouchi N."/>
        </authorList>
    </citation>
    <scope>NUCLEOTIDE SEQUENCE</scope>
    <source>
        <strain evidence="1">NBRC 1965</strain>
    </source>
</reference>
<name>A0A9W7DMD5_AMBMO</name>
<dbReference type="Proteomes" id="UP001165063">
    <property type="component" value="Unassembled WGS sequence"/>
</dbReference>
<protein>
    <submittedName>
        <fullName evidence="1">Unnamed protein product</fullName>
    </submittedName>
</protein>
<dbReference type="AlphaFoldDB" id="A0A9W7DMD5"/>
<comment type="caution">
    <text evidence="1">The sequence shown here is derived from an EMBL/GenBank/DDBJ whole genome shotgun (WGS) entry which is preliminary data.</text>
</comment>
<gene>
    <name evidence="1" type="ORF">Amon01_000639400</name>
</gene>